<sequence>MPRRRRPAARMPASPCRSGRGRWPRAEPGFGPAWLPAPRSGMILSYRQQAATERHMKLTILAVAAILSGVADAAAAQDITCGEVYSVQRGDTLHRISRRAYGDDDGWRLIYSVNRDLIGRNPSAIEIGQPLTIPCLEQDAAEPTASVEPIRREETSAPLPPPLKGGIRFVTASDWAPFSDEEQAQGGMMTEVVNTAMSKVRPAEDYQIDFINDWGAHLQPLLTDNAYDFGFPWFRPNCDVIEKLGEGSQFRCNNLFWSEPIYEQIIGFYTTDDFATPLSHGDLFGARLCRPAGYSSFMLEERDLVEPNVTLLQPVTPSDCFEALLAGEADVVALAEDVARDVISDLDAADRVVKQDALDTVATLHVVISKNNPKAQEYLTLLNEGIDEIKDSGEWFEIVRRHLSEYMMRG</sequence>
<dbReference type="PANTHER" id="PTHR34700">
    <property type="entry name" value="POTASSIUM BINDING PROTEIN KBP"/>
    <property type="match status" value="1"/>
</dbReference>
<dbReference type="InterPro" id="IPR018392">
    <property type="entry name" value="LysM"/>
</dbReference>
<accession>A0A6L5YXG5</accession>
<dbReference type="PANTHER" id="PTHR34700:SF4">
    <property type="entry name" value="PHAGE-LIKE ELEMENT PBSX PROTEIN XKDP"/>
    <property type="match status" value="1"/>
</dbReference>
<name>A0A6L5YXG5_9RHOB</name>
<comment type="caution">
    <text evidence="3">The sequence shown here is derived from an EMBL/GenBank/DDBJ whole genome shotgun (WGS) entry which is preliminary data.</text>
</comment>
<dbReference type="EMBL" id="WIND01000001">
    <property type="protein sequence ID" value="MSU88364.1"/>
    <property type="molecule type" value="Genomic_DNA"/>
</dbReference>
<dbReference type="Pfam" id="PF01476">
    <property type="entry name" value="LysM"/>
    <property type="match status" value="1"/>
</dbReference>
<dbReference type="SMART" id="SM00257">
    <property type="entry name" value="LysM"/>
    <property type="match status" value="1"/>
</dbReference>
<feature type="domain" description="LysM" evidence="2">
    <location>
        <begin position="83"/>
        <end position="133"/>
    </location>
</feature>
<dbReference type="SUPFAM" id="SSF53850">
    <property type="entry name" value="Periplasmic binding protein-like II"/>
    <property type="match status" value="1"/>
</dbReference>
<evidence type="ECO:0000256" key="1">
    <source>
        <dbReference type="SAM" id="MobiDB-lite"/>
    </source>
</evidence>
<dbReference type="Proteomes" id="UP000474957">
    <property type="component" value="Unassembled WGS sequence"/>
</dbReference>
<evidence type="ECO:0000313" key="3">
    <source>
        <dbReference type="EMBL" id="MSU88364.1"/>
    </source>
</evidence>
<dbReference type="InterPro" id="IPR052196">
    <property type="entry name" value="Bact_Kbp"/>
</dbReference>
<dbReference type="Gene3D" id="3.10.350.10">
    <property type="entry name" value="LysM domain"/>
    <property type="match status" value="1"/>
</dbReference>
<feature type="region of interest" description="Disordered" evidence="1">
    <location>
        <begin position="1"/>
        <end position="22"/>
    </location>
</feature>
<evidence type="ECO:0000259" key="2">
    <source>
        <dbReference type="PROSITE" id="PS51782"/>
    </source>
</evidence>
<dbReference type="PROSITE" id="PS51782">
    <property type="entry name" value="LYSM"/>
    <property type="match status" value="1"/>
</dbReference>
<evidence type="ECO:0000313" key="4">
    <source>
        <dbReference type="Proteomes" id="UP000474957"/>
    </source>
</evidence>
<reference evidence="3 4" key="1">
    <citation type="submission" date="2019-10" db="EMBL/GenBank/DDBJ databases">
        <title>Cognatihalovulum marinum gen. nov. sp. nov., a new member of the family Rhodobacteraceae isolated from deep seawater of the Northwest Indian Ocean.</title>
        <authorList>
            <person name="Ruan C."/>
            <person name="Wang J."/>
            <person name="Zheng X."/>
            <person name="Song L."/>
            <person name="Zhu Y."/>
            <person name="Huang Y."/>
            <person name="Lu Z."/>
            <person name="Du W."/>
            <person name="Huang L."/>
            <person name="Dai X."/>
        </authorList>
    </citation>
    <scope>NUCLEOTIDE SEQUENCE [LARGE SCALE GENOMIC DNA]</scope>
    <source>
        <strain evidence="3 4">2CG4</strain>
    </source>
</reference>
<dbReference type="InterPro" id="IPR036779">
    <property type="entry name" value="LysM_dom_sf"/>
</dbReference>
<dbReference type="AlphaFoldDB" id="A0A6L5YXG5"/>
<gene>
    <name evidence="3" type="ORF">GE300_01880</name>
</gene>
<organism evidence="3 4">
    <name type="scientific">Halovulum marinum</name>
    <dbReference type="NCBI Taxonomy" id="2662447"/>
    <lineage>
        <taxon>Bacteria</taxon>
        <taxon>Pseudomonadati</taxon>
        <taxon>Pseudomonadota</taxon>
        <taxon>Alphaproteobacteria</taxon>
        <taxon>Rhodobacterales</taxon>
        <taxon>Paracoccaceae</taxon>
        <taxon>Halovulum</taxon>
    </lineage>
</organism>
<protein>
    <submittedName>
        <fullName evidence="3">Transporter substrate-binding domain-containing protein</fullName>
    </submittedName>
</protein>
<proteinExistence type="predicted"/>
<dbReference type="Gene3D" id="3.40.190.10">
    <property type="entry name" value="Periplasmic binding protein-like II"/>
    <property type="match status" value="2"/>
</dbReference>
<keyword evidence="4" id="KW-1185">Reference proteome</keyword>